<sequence length="168" mass="18439">MNEPIPSASTSRPIQQHSRSNSLASRLASRTTTSTNQPMTTPMTKAISAGPSIAYPPKNSLDTIRNRFGLTSATTHNLSKRDSQQKRFSFTDSEPTTNSPIYSASSLMSNNLERTSSNGSSVTSSYQTNRRRPLSLLEPSSLNFRNGMAFDNQTAYHTQLDPVDESSM</sequence>
<dbReference type="Proteomes" id="UP000886653">
    <property type="component" value="Unassembled WGS sequence"/>
</dbReference>
<feature type="compositionally biased region" description="Polar residues" evidence="1">
    <location>
        <begin position="7"/>
        <end position="17"/>
    </location>
</feature>
<feature type="compositionally biased region" description="Polar residues" evidence="1">
    <location>
        <begin position="86"/>
        <end position="115"/>
    </location>
</feature>
<proteinExistence type="predicted"/>
<protein>
    <submittedName>
        <fullName evidence="2">Uncharacterized protein</fullName>
    </submittedName>
</protein>
<evidence type="ECO:0000256" key="1">
    <source>
        <dbReference type="SAM" id="MobiDB-lite"/>
    </source>
</evidence>
<feature type="region of interest" description="Disordered" evidence="1">
    <location>
        <begin position="1"/>
        <end position="60"/>
    </location>
</feature>
<feature type="compositionally biased region" description="Low complexity" evidence="1">
    <location>
        <begin position="18"/>
        <end position="44"/>
    </location>
</feature>
<dbReference type="EMBL" id="MU167295">
    <property type="protein sequence ID" value="KAG0144427.1"/>
    <property type="molecule type" value="Genomic_DNA"/>
</dbReference>
<reference evidence="2" key="1">
    <citation type="submission" date="2013-11" db="EMBL/GenBank/DDBJ databases">
        <title>Genome sequence of the fusiform rust pathogen reveals effectors for host alternation and coevolution with pine.</title>
        <authorList>
            <consortium name="DOE Joint Genome Institute"/>
            <person name="Smith K."/>
            <person name="Pendleton A."/>
            <person name="Kubisiak T."/>
            <person name="Anderson C."/>
            <person name="Salamov A."/>
            <person name="Aerts A."/>
            <person name="Riley R."/>
            <person name="Clum A."/>
            <person name="Lindquist E."/>
            <person name="Ence D."/>
            <person name="Campbell M."/>
            <person name="Kronenberg Z."/>
            <person name="Feau N."/>
            <person name="Dhillon B."/>
            <person name="Hamelin R."/>
            <person name="Burleigh J."/>
            <person name="Smith J."/>
            <person name="Yandell M."/>
            <person name="Nelson C."/>
            <person name="Grigoriev I."/>
            <person name="Davis J."/>
        </authorList>
    </citation>
    <scope>NUCLEOTIDE SEQUENCE</scope>
    <source>
        <strain evidence="2">G11</strain>
    </source>
</reference>
<gene>
    <name evidence="2" type="ORF">CROQUDRAFT_622706</name>
</gene>
<name>A0A9P6T9R0_9BASI</name>
<dbReference type="AlphaFoldDB" id="A0A9P6T9R0"/>
<comment type="caution">
    <text evidence="2">The sequence shown here is derived from an EMBL/GenBank/DDBJ whole genome shotgun (WGS) entry which is preliminary data.</text>
</comment>
<feature type="region of interest" description="Disordered" evidence="1">
    <location>
        <begin position="75"/>
        <end position="134"/>
    </location>
</feature>
<accession>A0A9P6T9R0</accession>
<organism evidence="2 3">
    <name type="scientific">Cronartium quercuum f. sp. fusiforme G11</name>
    <dbReference type="NCBI Taxonomy" id="708437"/>
    <lineage>
        <taxon>Eukaryota</taxon>
        <taxon>Fungi</taxon>
        <taxon>Dikarya</taxon>
        <taxon>Basidiomycota</taxon>
        <taxon>Pucciniomycotina</taxon>
        <taxon>Pucciniomycetes</taxon>
        <taxon>Pucciniales</taxon>
        <taxon>Coleosporiaceae</taxon>
        <taxon>Cronartium</taxon>
    </lineage>
</organism>
<evidence type="ECO:0000313" key="3">
    <source>
        <dbReference type="Proteomes" id="UP000886653"/>
    </source>
</evidence>
<evidence type="ECO:0000313" key="2">
    <source>
        <dbReference type="EMBL" id="KAG0144427.1"/>
    </source>
</evidence>
<feature type="compositionally biased region" description="Low complexity" evidence="1">
    <location>
        <begin position="116"/>
        <end position="125"/>
    </location>
</feature>
<keyword evidence="3" id="KW-1185">Reference proteome</keyword>